<comment type="caution">
    <text evidence="1">The sequence shown here is derived from an EMBL/GenBank/DDBJ whole genome shotgun (WGS) entry which is preliminary data.</text>
</comment>
<protein>
    <submittedName>
        <fullName evidence="1">Uncharacterized protein</fullName>
    </submittedName>
</protein>
<proteinExistence type="predicted"/>
<evidence type="ECO:0000313" key="2">
    <source>
        <dbReference type="Proteomes" id="UP001454036"/>
    </source>
</evidence>
<reference evidence="1 2" key="1">
    <citation type="submission" date="2024-01" db="EMBL/GenBank/DDBJ databases">
        <title>The complete chloroplast genome sequence of Lithospermum erythrorhizon: insights into the phylogenetic relationship among Boraginaceae species and the maternal lineages of purple gromwells.</title>
        <authorList>
            <person name="Okada T."/>
            <person name="Watanabe K."/>
        </authorList>
    </citation>
    <scope>NUCLEOTIDE SEQUENCE [LARGE SCALE GENOMIC DNA]</scope>
</reference>
<organism evidence="1 2">
    <name type="scientific">Lithospermum erythrorhizon</name>
    <name type="common">Purple gromwell</name>
    <name type="synonym">Lithospermum officinale var. erythrorhizon</name>
    <dbReference type="NCBI Taxonomy" id="34254"/>
    <lineage>
        <taxon>Eukaryota</taxon>
        <taxon>Viridiplantae</taxon>
        <taxon>Streptophyta</taxon>
        <taxon>Embryophyta</taxon>
        <taxon>Tracheophyta</taxon>
        <taxon>Spermatophyta</taxon>
        <taxon>Magnoliopsida</taxon>
        <taxon>eudicotyledons</taxon>
        <taxon>Gunneridae</taxon>
        <taxon>Pentapetalae</taxon>
        <taxon>asterids</taxon>
        <taxon>lamiids</taxon>
        <taxon>Boraginales</taxon>
        <taxon>Boraginaceae</taxon>
        <taxon>Boraginoideae</taxon>
        <taxon>Lithospermeae</taxon>
        <taxon>Lithospermum</taxon>
    </lineage>
</organism>
<dbReference type="EMBL" id="BAABME010000719">
    <property type="protein sequence ID" value="GAA0144968.1"/>
    <property type="molecule type" value="Genomic_DNA"/>
</dbReference>
<accession>A0AAV3P156</accession>
<sequence>MPSTQHKSHGICRENLIRDSKCSMASGTITDSSKVQAIGLILEIDKMQEANDVYWAQRAKAEWQLKGDRNTTFFHALSATKGKINLITTLMDWQ</sequence>
<name>A0AAV3P156_LITER</name>
<dbReference type="AlphaFoldDB" id="A0AAV3P156"/>
<evidence type="ECO:0000313" key="1">
    <source>
        <dbReference type="EMBL" id="GAA0144968.1"/>
    </source>
</evidence>
<keyword evidence="2" id="KW-1185">Reference proteome</keyword>
<gene>
    <name evidence="1" type="ORF">LIER_05275</name>
</gene>
<dbReference type="Proteomes" id="UP001454036">
    <property type="component" value="Unassembled WGS sequence"/>
</dbReference>